<evidence type="ECO:0000313" key="2">
    <source>
        <dbReference type="Proteomes" id="UP000219788"/>
    </source>
</evidence>
<dbReference type="RefSeq" id="WP_047059840.1">
    <property type="nucleotide sequence ID" value="NZ_CP011359.2"/>
</dbReference>
<accession>A0A2A7U7H0</accession>
<comment type="caution">
    <text evidence="1">The sequence shown here is derived from an EMBL/GenBank/DDBJ whole genome shotgun (WGS) entry which is preliminary data.</text>
</comment>
<reference evidence="2" key="1">
    <citation type="submission" date="2017-09" db="EMBL/GenBank/DDBJ databases">
        <title>FDA dAtabase for Regulatory Grade micrObial Sequences (FDA-ARGOS): Supporting development and validation of Infectious Disease Dx tests.</title>
        <authorList>
            <person name="Goldberg B."/>
            <person name="Campos J."/>
            <person name="Tallon L."/>
            <person name="Sadzewicz L."/>
            <person name="Ott S."/>
            <person name="Zhao X."/>
            <person name="Nagaraj S."/>
            <person name="Vavikolanu K."/>
            <person name="Aluvathingal J."/>
            <person name="Nadendla S."/>
            <person name="Geyer C."/>
            <person name="Sichtig H."/>
        </authorList>
    </citation>
    <scope>NUCLEOTIDE SEQUENCE [LARGE SCALE GENOMIC DNA]</scope>
    <source>
        <strain evidence="2">FDAARGOS_370</strain>
    </source>
</reference>
<protein>
    <submittedName>
        <fullName evidence="1">Phage tail protein</fullName>
    </submittedName>
</protein>
<dbReference type="PIRSF" id="PIRSF004395">
    <property type="entry name" value="Tail_Z"/>
    <property type="match status" value="1"/>
</dbReference>
<sequence>MKGEDKLRAILTDLGGKELARASAQVVNRLAAKAITRSLRRVAREKRLPVRRLKRRVRLTQAKANTEWPQARIRVYRGDFPAINLGTARILGIPGRRDSVLHVGHHSLPGAFIQYLKTGRWQVLRRDGRARMPIHVVKIPVKDALTTAFREETQRLWQDNLPQALQQAMARQLQLLLRRQR</sequence>
<dbReference type="EMBL" id="PDDV01000007">
    <property type="protein sequence ID" value="PEH74228.1"/>
    <property type="molecule type" value="Genomic_DNA"/>
</dbReference>
<gene>
    <name evidence="1" type="ORF">CRM76_01335</name>
</gene>
<dbReference type="OrthoDB" id="5600404at2"/>
<dbReference type="STRING" id="636.AAW15_07790"/>
<dbReference type="AlphaFoldDB" id="A0A2A7U7H0"/>
<name>A0A2A7U7H0_EDWTA</name>
<evidence type="ECO:0000313" key="1">
    <source>
        <dbReference type="EMBL" id="PEH74228.1"/>
    </source>
</evidence>
<dbReference type="Pfam" id="PF06763">
    <property type="entry name" value="Minor_tail_Z"/>
    <property type="match status" value="1"/>
</dbReference>
<proteinExistence type="predicted"/>
<dbReference type="Proteomes" id="UP000219788">
    <property type="component" value="Unassembled WGS sequence"/>
</dbReference>
<dbReference type="InterPro" id="IPR010633">
    <property type="entry name" value="Phage_lambda_GpZ"/>
</dbReference>
<organism evidence="1 2">
    <name type="scientific">Edwardsiella tarda</name>
    <dbReference type="NCBI Taxonomy" id="636"/>
    <lineage>
        <taxon>Bacteria</taxon>
        <taxon>Pseudomonadati</taxon>
        <taxon>Pseudomonadota</taxon>
        <taxon>Gammaproteobacteria</taxon>
        <taxon>Enterobacterales</taxon>
        <taxon>Hafniaceae</taxon>
        <taxon>Edwardsiella</taxon>
    </lineage>
</organism>